<evidence type="ECO:0000313" key="3">
    <source>
        <dbReference type="Proteomes" id="UP000315115"/>
    </source>
</evidence>
<keyword evidence="1" id="KW-1133">Transmembrane helix</keyword>
<keyword evidence="1" id="KW-0472">Membrane</keyword>
<sequence>MKTEIELARSNVRDTWAILRITTLLTAIFSVSGIVGFTQTEISLRTYQSIAKAVEPIQCLPQSIEDTLQDYRISQFEYFRIKKEVEDLLKFGLNANNITSSCPTPSQVKEAL</sequence>
<geneLocation type="plasmid" evidence="3">
    <name>pam7 dna</name>
</geneLocation>
<dbReference type="AlphaFoldDB" id="A0A510IJM8"/>
<protein>
    <submittedName>
        <fullName evidence="2">Uncharacterized protein</fullName>
    </submittedName>
</protein>
<dbReference type="RefSeq" id="WP_143694355.1">
    <property type="nucleotide sequence ID" value="NZ_AP019800.1"/>
</dbReference>
<gene>
    <name evidence="2" type="ORF">VroAM7_50530</name>
</gene>
<dbReference type="Proteomes" id="UP000315115">
    <property type="component" value="Plasmid pAM7"/>
</dbReference>
<evidence type="ECO:0000256" key="1">
    <source>
        <dbReference type="SAM" id="Phobius"/>
    </source>
</evidence>
<feature type="transmembrane region" description="Helical" evidence="1">
    <location>
        <begin position="17"/>
        <end position="37"/>
    </location>
</feature>
<dbReference type="EMBL" id="AP019800">
    <property type="protein sequence ID" value="BBL92400.1"/>
    <property type="molecule type" value="Genomic_DNA"/>
</dbReference>
<accession>A0A510IJM8</accession>
<name>A0A510IJM8_9VIBR</name>
<keyword evidence="1" id="KW-0812">Transmembrane</keyword>
<reference evidence="3" key="1">
    <citation type="submission" date="2019-07" db="EMBL/GenBank/DDBJ databases">
        <title>Complete Genome Sequences of Vibrion rotiferianus strain AM7.</title>
        <authorList>
            <person name="Miyazaki K."/>
            <person name="Wiseschart A."/>
            <person name="Pootanakit K."/>
            <person name="Ishimori K."/>
            <person name="Kitahara K."/>
        </authorList>
    </citation>
    <scope>NUCLEOTIDE SEQUENCE [LARGE SCALE GENOMIC DNA]</scope>
    <source>
        <strain evidence="3">AM7</strain>
        <plasmid evidence="3">pam7 dna</plasmid>
    </source>
</reference>
<keyword evidence="2" id="KW-0614">Plasmid</keyword>
<organism evidence="2 3">
    <name type="scientific">Vibrio rotiferianus</name>
    <dbReference type="NCBI Taxonomy" id="190895"/>
    <lineage>
        <taxon>Bacteria</taxon>
        <taxon>Pseudomonadati</taxon>
        <taxon>Pseudomonadota</taxon>
        <taxon>Gammaproteobacteria</taxon>
        <taxon>Vibrionales</taxon>
        <taxon>Vibrionaceae</taxon>
        <taxon>Vibrio</taxon>
    </lineage>
</organism>
<evidence type="ECO:0000313" key="2">
    <source>
        <dbReference type="EMBL" id="BBL92400.1"/>
    </source>
</evidence>
<proteinExistence type="predicted"/>